<sequence>MQNQSGYRSTLFAISDSLSVSLMQLLLSGLLLVSWQQAQAEKPPIAVIGYQVEKVSVDQQLNALGSLQAQQSTQLAFGASDILQKIHVRSGQTVKQGELLFELNHSEQLAQLEQARAIEKEAQNQYNRVKKGLSRTTVTQALLDERYRQWQTAIAQRKIYQQQISDRKLYAPFDGEIGLINLAIGKVVNSGDPLTTLDQLATMKMNFLVPADYLAELSVGQSVEIYTSAYADQLFQGQINAISAQLEAQSRMIQVQALVDNPQKLLKTNMLVEALINLKQKQQLQVPNSALLMLGDKVFIYRLKAQDNNLYKAEKVQVKVGDVGPVYSEILSGINAGDRVVSQGVMRVNSKAKIALKGLQNDVSQAELLKPGR</sequence>
<dbReference type="OrthoDB" id="9806939at2"/>
<reference evidence="5 6" key="1">
    <citation type="submission" date="2019-05" db="EMBL/GenBank/DDBJ databases">
        <title>Thiomicrorhabdus sediminis sp. nov, a novel sulfur-oxidizing bacterium isolated from coastal sediment.</title>
        <authorList>
            <person name="Liu X."/>
        </authorList>
    </citation>
    <scope>NUCLEOTIDE SEQUENCE [LARGE SCALE GENOMIC DNA]</scope>
    <source>
        <strain evidence="5 6">G1</strain>
    </source>
</reference>
<dbReference type="Proteomes" id="UP000304864">
    <property type="component" value="Chromosome"/>
</dbReference>
<dbReference type="SUPFAM" id="SSF111369">
    <property type="entry name" value="HlyD-like secretion proteins"/>
    <property type="match status" value="1"/>
</dbReference>
<keyword evidence="2" id="KW-0175">Coiled coil</keyword>
<keyword evidence="6" id="KW-1185">Reference proteome</keyword>
<dbReference type="GO" id="GO:0015562">
    <property type="term" value="F:efflux transmembrane transporter activity"/>
    <property type="evidence" value="ECO:0007669"/>
    <property type="project" value="TreeGrafter"/>
</dbReference>
<dbReference type="Pfam" id="PF25954">
    <property type="entry name" value="Beta-barrel_RND_2"/>
    <property type="match status" value="1"/>
</dbReference>
<dbReference type="NCBIfam" id="TIGR01730">
    <property type="entry name" value="RND_mfp"/>
    <property type="match status" value="1"/>
</dbReference>
<comment type="similarity">
    <text evidence="1">Belongs to the membrane fusion protein (MFP) (TC 8.A.1) family.</text>
</comment>
<dbReference type="Gene3D" id="2.40.420.20">
    <property type="match status" value="1"/>
</dbReference>
<evidence type="ECO:0000259" key="3">
    <source>
        <dbReference type="Pfam" id="PF25917"/>
    </source>
</evidence>
<dbReference type="PANTHER" id="PTHR30469:SF11">
    <property type="entry name" value="BLL4320 PROTEIN"/>
    <property type="match status" value="1"/>
</dbReference>
<dbReference type="FunFam" id="2.40.30.170:FF:000010">
    <property type="entry name" value="Efflux RND transporter periplasmic adaptor subunit"/>
    <property type="match status" value="1"/>
</dbReference>
<dbReference type="Pfam" id="PF25917">
    <property type="entry name" value="BSH_RND"/>
    <property type="match status" value="1"/>
</dbReference>
<dbReference type="InterPro" id="IPR006143">
    <property type="entry name" value="RND_pump_MFP"/>
</dbReference>
<feature type="domain" description="Multidrug resistance protein MdtA-like barrel-sandwich hybrid" evidence="3">
    <location>
        <begin position="82"/>
        <end position="194"/>
    </location>
</feature>
<dbReference type="AlphaFoldDB" id="A0A4P9K2W8"/>
<dbReference type="InterPro" id="IPR058625">
    <property type="entry name" value="MdtA-like_BSH"/>
</dbReference>
<protein>
    <submittedName>
        <fullName evidence="5">Efflux RND transporter periplasmic adaptor subunit</fullName>
    </submittedName>
</protein>
<dbReference type="KEGG" id="thig:FE785_00410"/>
<evidence type="ECO:0000259" key="4">
    <source>
        <dbReference type="Pfam" id="PF25954"/>
    </source>
</evidence>
<evidence type="ECO:0000256" key="2">
    <source>
        <dbReference type="SAM" id="Coils"/>
    </source>
</evidence>
<evidence type="ECO:0000313" key="5">
    <source>
        <dbReference type="EMBL" id="QCU89194.1"/>
    </source>
</evidence>
<dbReference type="GO" id="GO:1990281">
    <property type="term" value="C:efflux pump complex"/>
    <property type="evidence" value="ECO:0007669"/>
    <property type="project" value="TreeGrafter"/>
</dbReference>
<dbReference type="Gene3D" id="2.40.50.100">
    <property type="match status" value="1"/>
</dbReference>
<dbReference type="EMBL" id="CP040602">
    <property type="protein sequence ID" value="QCU89194.1"/>
    <property type="molecule type" value="Genomic_DNA"/>
</dbReference>
<feature type="coiled-coil region" evidence="2">
    <location>
        <begin position="105"/>
        <end position="132"/>
    </location>
</feature>
<accession>A0A4P9K2W8</accession>
<dbReference type="Gene3D" id="2.40.30.170">
    <property type="match status" value="1"/>
</dbReference>
<organism evidence="5 6">
    <name type="scientific">Thiomicrorhabdus sediminis</name>
    <dbReference type="NCBI Taxonomy" id="2580412"/>
    <lineage>
        <taxon>Bacteria</taxon>
        <taxon>Pseudomonadati</taxon>
        <taxon>Pseudomonadota</taxon>
        <taxon>Gammaproteobacteria</taxon>
        <taxon>Thiotrichales</taxon>
        <taxon>Piscirickettsiaceae</taxon>
        <taxon>Thiomicrorhabdus</taxon>
    </lineage>
</organism>
<evidence type="ECO:0000313" key="6">
    <source>
        <dbReference type="Proteomes" id="UP000304864"/>
    </source>
</evidence>
<gene>
    <name evidence="5" type="ORF">FE785_00410</name>
</gene>
<proteinExistence type="inferred from homology"/>
<dbReference type="PANTHER" id="PTHR30469">
    <property type="entry name" value="MULTIDRUG RESISTANCE PROTEIN MDTA"/>
    <property type="match status" value="1"/>
</dbReference>
<dbReference type="InterPro" id="IPR058792">
    <property type="entry name" value="Beta-barrel_RND_2"/>
</dbReference>
<evidence type="ECO:0000256" key="1">
    <source>
        <dbReference type="ARBA" id="ARBA00009477"/>
    </source>
</evidence>
<feature type="domain" description="CusB-like beta-barrel" evidence="4">
    <location>
        <begin position="208"/>
        <end position="275"/>
    </location>
</feature>
<name>A0A4P9K2W8_9GAMM</name>